<dbReference type="PANTHER" id="PTHR23502">
    <property type="entry name" value="MAJOR FACILITATOR SUPERFAMILY"/>
    <property type="match status" value="1"/>
</dbReference>
<feature type="transmembrane region" description="Helical" evidence="7">
    <location>
        <begin position="449"/>
        <end position="468"/>
    </location>
</feature>
<dbReference type="InterPro" id="IPR020846">
    <property type="entry name" value="MFS_dom"/>
</dbReference>
<dbReference type="Pfam" id="PF07690">
    <property type="entry name" value="MFS_1"/>
    <property type="match status" value="1"/>
</dbReference>
<feature type="transmembrane region" description="Helical" evidence="7">
    <location>
        <begin position="248"/>
        <end position="269"/>
    </location>
</feature>
<dbReference type="Proteomes" id="UP000276864">
    <property type="component" value="Unassembled WGS sequence"/>
</dbReference>
<evidence type="ECO:0000256" key="5">
    <source>
        <dbReference type="ARBA" id="ARBA00023136"/>
    </source>
</evidence>
<dbReference type="EMBL" id="QWIM01000013">
    <property type="protein sequence ID" value="RMY41923.1"/>
    <property type="molecule type" value="Genomic_DNA"/>
</dbReference>
<feature type="transmembrane region" description="Helical" evidence="7">
    <location>
        <begin position="585"/>
        <end position="606"/>
    </location>
</feature>
<dbReference type="InterPro" id="IPR011701">
    <property type="entry name" value="MFS"/>
</dbReference>
<feature type="compositionally biased region" description="Basic and acidic residues" evidence="6">
    <location>
        <begin position="75"/>
        <end position="86"/>
    </location>
</feature>
<evidence type="ECO:0000256" key="3">
    <source>
        <dbReference type="ARBA" id="ARBA00022692"/>
    </source>
</evidence>
<feature type="transmembrane region" description="Helical" evidence="7">
    <location>
        <begin position="155"/>
        <end position="172"/>
    </location>
</feature>
<feature type="transmembrane region" description="Helical" evidence="7">
    <location>
        <begin position="311"/>
        <end position="331"/>
    </location>
</feature>
<feature type="transmembrane region" description="Helical" evidence="7">
    <location>
        <begin position="516"/>
        <end position="543"/>
    </location>
</feature>
<evidence type="ECO:0000259" key="8">
    <source>
        <dbReference type="PROSITE" id="PS50850"/>
    </source>
</evidence>
<protein>
    <recommendedName>
        <fullName evidence="8">Major facilitator superfamily (MFS) profile domain-containing protein</fullName>
    </recommendedName>
</protein>
<sequence>MKKAASQILGKIDICAIEVTLRRNLRHRTLSSGNTSGPRTLLDCAGLLTTMSADPEIKLPPEPDDLKNKSSNPDLRQDEREKRPDSDSWSGDRPTVRLSANDEITWHYLTFETETPSPAYLATSSSSDDSRAPPPECPNLKKYQSPFDWSPKRKAILTWISVTATMFTAYTAGSYSAGTDQMTELWGISDVAAETGITIFTCGFAIAPMVLAPFSEINGRRPMFVVTGILFVVFQVVCAVTPTFAGMLVARFLVGCAGSSFSTMVGGVVSDIYRAENRNTAMALFAGAALVGTGLGPLISGFIAYNTTWRWIFYLQVIVDGIVMVLIVFFFKETRGSVLLSRKAKALNKWYDSLEGHGYYGMMMPTQDPTKTVPQRIRWKVKSDEERASLGKMITVSLYRPFHLLFTEPVVFFFSLWISFSWAILYLMFSAIPLVFRTNYDFNLQEADAIFTAISVGAMISTVISIYQEKLARRFASDKRRGFLNSPEGRLYFSCIQSALLPIGCFWFGWTQFSYIHWIVPALAVGCATMGIFSIYLAVFNYLADTYHKYASSALAAQSFCRNALAGAFPLFTRQMFNAMTYQGAGSFLGGFAALLTVVPWILVFFGPKIRARSKLASEILKDN</sequence>
<evidence type="ECO:0000256" key="6">
    <source>
        <dbReference type="SAM" id="MobiDB-lite"/>
    </source>
</evidence>
<feature type="compositionally biased region" description="Basic and acidic residues" evidence="6">
    <location>
        <begin position="55"/>
        <end position="68"/>
    </location>
</feature>
<dbReference type="FunFam" id="1.20.1720.10:FF:000061">
    <property type="entry name" value="Uncharacterized protein"/>
    <property type="match status" value="1"/>
</dbReference>
<feature type="transmembrane region" description="Helical" evidence="7">
    <location>
        <begin position="410"/>
        <end position="429"/>
    </location>
</feature>
<dbReference type="PANTHER" id="PTHR23502:SF134">
    <property type="entry name" value="MAJOR FACILITATOR SUPERFAMILY (MFS) PROFILE DOMAIN-CONTAINING PROTEIN-RELATED"/>
    <property type="match status" value="1"/>
</dbReference>
<evidence type="ECO:0000256" key="1">
    <source>
        <dbReference type="ARBA" id="ARBA00004141"/>
    </source>
</evidence>
<reference evidence="9 10" key="1">
    <citation type="journal article" date="2018" name="BMC Genomics">
        <title>Genomic evidence for intraspecific hybridization in a clonal and extremely halotolerant yeast.</title>
        <authorList>
            <person name="Gostincar C."/>
            <person name="Stajich J.E."/>
            <person name="Zupancic J."/>
            <person name="Zalar P."/>
            <person name="Gunde-Cimerman N."/>
        </authorList>
    </citation>
    <scope>NUCLEOTIDE SEQUENCE [LARGE SCALE GENOMIC DNA]</scope>
    <source>
        <strain evidence="9 10">EXF-6651</strain>
    </source>
</reference>
<name>A0A3M7BQ52_HORWE</name>
<evidence type="ECO:0000313" key="10">
    <source>
        <dbReference type="Proteomes" id="UP000276864"/>
    </source>
</evidence>
<dbReference type="InterPro" id="IPR036259">
    <property type="entry name" value="MFS_trans_sf"/>
</dbReference>
<comment type="subcellular location">
    <subcellularLocation>
        <location evidence="1">Membrane</location>
        <topology evidence="1">Multi-pass membrane protein</topology>
    </subcellularLocation>
</comment>
<keyword evidence="3 7" id="KW-0812">Transmembrane</keyword>
<feature type="domain" description="Major facilitator superfamily (MFS) profile" evidence="8">
    <location>
        <begin position="157"/>
        <end position="611"/>
    </location>
</feature>
<proteinExistence type="inferred from homology"/>
<accession>A0A3M7BQ52</accession>
<feature type="region of interest" description="Disordered" evidence="6">
    <location>
        <begin position="54"/>
        <end position="95"/>
    </location>
</feature>
<dbReference type="PRINTS" id="PR01036">
    <property type="entry name" value="TCRTETB"/>
</dbReference>
<organism evidence="9 10">
    <name type="scientific">Hortaea werneckii</name>
    <name type="common">Black yeast</name>
    <name type="synonym">Cladosporium werneckii</name>
    <dbReference type="NCBI Taxonomy" id="91943"/>
    <lineage>
        <taxon>Eukaryota</taxon>
        <taxon>Fungi</taxon>
        <taxon>Dikarya</taxon>
        <taxon>Ascomycota</taxon>
        <taxon>Pezizomycotina</taxon>
        <taxon>Dothideomycetes</taxon>
        <taxon>Dothideomycetidae</taxon>
        <taxon>Mycosphaerellales</taxon>
        <taxon>Teratosphaeriaceae</taxon>
        <taxon>Hortaea</taxon>
    </lineage>
</organism>
<dbReference type="VEuPathDB" id="FungiDB:BTJ68_03740"/>
<dbReference type="Gene3D" id="1.20.1250.20">
    <property type="entry name" value="MFS general substrate transporter like domains"/>
    <property type="match status" value="1"/>
</dbReference>
<feature type="region of interest" description="Disordered" evidence="6">
    <location>
        <begin position="119"/>
        <end position="143"/>
    </location>
</feature>
<dbReference type="CDD" id="cd17323">
    <property type="entry name" value="MFS_Tpo1_MDR_like"/>
    <property type="match status" value="1"/>
</dbReference>
<dbReference type="GO" id="GO:0022857">
    <property type="term" value="F:transmembrane transporter activity"/>
    <property type="evidence" value="ECO:0007669"/>
    <property type="project" value="InterPro"/>
</dbReference>
<evidence type="ECO:0000313" key="9">
    <source>
        <dbReference type="EMBL" id="RMY41923.1"/>
    </source>
</evidence>
<evidence type="ECO:0000256" key="2">
    <source>
        <dbReference type="ARBA" id="ARBA00008335"/>
    </source>
</evidence>
<gene>
    <name evidence="9" type="ORF">D0866_00270</name>
</gene>
<feature type="transmembrane region" description="Helical" evidence="7">
    <location>
        <begin position="192"/>
        <end position="211"/>
    </location>
</feature>
<dbReference type="GO" id="GO:0005886">
    <property type="term" value="C:plasma membrane"/>
    <property type="evidence" value="ECO:0007669"/>
    <property type="project" value="TreeGrafter"/>
</dbReference>
<keyword evidence="4 7" id="KW-1133">Transmembrane helix</keyword>
<dbReference type="SUPFAM" id="SSF103473">
    <property type="entry name" value="MFS general substrate transporter"/>
    <property type="match status" value="1"/>
</dbReference>
<dbReference type="FunFam" id="1.20.1250.20:FF:000082">
    <property type="entry name" value="MFS multidrug transporter, putative"/>
    <property type="match status" value="1"/>
</dbReference>
<feature type="transmembrane region" description="Helical" evidence="7">
    <location>
        <begin position="489"/>
        <end position="510"/>
    </location>
</feature>
<feature type="transmembrane region" description="Helical" evidence="7">
    <location>
        <begin position="281"/>
        <end position="305"/>
    </location>
</feature>
<feature type="transmembrane region" description="Helical" evidence="7">
    <location>
        <begin position="223"/>
        <end position="242"/>
    </location>
</feature>
<comment type="caution">
    <text evidence="9">The sequence shown here is derived from an EMBL/GenBank/DDBJ whole genome shotgun (WGS) entry which is preliminary data.</text>
</comment>
<keyword evidence="5 7" id="KW-0472">Membrane</keyword>
<evidence type="ECO:0000256" key="4">
    <source>
        <dbReference type="ARBA" id="ARBA00022989"/>
    </source>
</evidence>
<evidence type="ECO:0000256" key="7">
    <source>
        <dbReference type="SAM" id="Phobius"/>
    </source>
</evidence>
<comment type="similarity">
    <text evidence="2">Belongs to the major facilitator superfamily.</text>
</comment>
<dbReference type="AlphaFoldDB" id="A0A3M7BQ52"/>
<dbReference type="PROSITE" id="PS50850">
    <property type="entry name" value="MFS"/>
    <property type="match status" value="1"/>
</dbReference>